<dbReference type="AlphaFoldDB" id="A0A6J4PF55"/>
<name>A0A6J4PF55_9ACTN</name>
<evidence type="ECO:0000256" key="1">
    <source>
        <dbReference type="SAM" id="MobiDB-lite"/>
    </source>
</evidence>
<reference evidence="2" key="1">
    <citation type="submission" date="2020-02" db="EMBL/GenBank/DDBJ databases">
        <authorList>
            <person name="Meier V. D."/>
        </authorList>
    </citation>
    <scope>NUCLEOTIDE SEQUENCE</scope>
    <source>
        <strain evidence="2">AVDCRST_MAG22</strain>
    </source>
</reference>
<proteinExistence type="predicted"/>
<feature type="non-terminal residue" evidence="2">
    <location>
        <position position="44"/>
    </location>
</feature>
<evidence type="ECO:0000313" key="2">
    <source>
        <dbReference type="EMBL" id="CAA9414605.1"/>
    </source>
</evidence>
<feature type="non-terminal residue" evidence="2">
    <location>
        <position position="1"/>
    </location>
</feature>
<organism evidence="2">
    <name type="scientific">uncultured Rubrobacteraceae bacterium</name>
    <dbReference type="NCBI Taxonomy" id="349277"/>
    <lineage>
        <taxon>Bacteria</taxon>
        <taxon>Bacillati</taxon>
        <taxon>Actinomycetota</taxon>
        <taxon>Rubrobacteria</taxon>
        <taxon>Rubrobacterales</taxon>
        <taxon>Rubrobacteraceae</taxon>
        <taxon>environmental samples</taxon>
    </lineage>
</organism>
<dbReference type="EMBL" id="CADCUV010000086">
    <property type="protein sequence ID" value="CAA9414605.1"/>
    <property type="molecule type" value="Genomic_DNA"/>
</dbReference>
<feature type="region of interest" description="Disordered" evidence="1">
    <location>
        <begin position="1"/>
        <end position="44"/>
    </location>
</feature>
<sequence>AHSRHHAHPGRGEVAGAGGEGRPHLPPARRRVCGRPGVAGHGGR</sequence>
<gene>
    <name evidence="2" type="ORF">AVDCRST_MAG22-2134</name>
</gene>
<protein>
    <submittedName>
        <fullName evidence="2">Uncharacterized protein</fullName>
    </submittedName>
</protein>
<accession>A0A6J4PF55</accession>